<dbReference type="PANTHER" id="PTHR23088:SF27">
    <property type="entry name" value="DEAMINATED GLUTATHIONE AMIDASE"/>
    <property type="match status" value="1"/>
</dbReference>
<dbReference type="InterPro" id="IPR036526">
    <property type="entry name" value="C-N_Hydrolase_sf"/>
</dbReference>
<name>A0ABX0PAX2_9BURK</name>
<dbReference type="EMBL" id="JAAQOM010000004">
    <property type="protein sequence ID" value="NIA53698.1"/>
    <property type="molecule type" value="Genomic_DNA"/>
</dbReference>
<dbReference type="PROSITE" id="PS50263">
    <property type="entry name" value="CN_HYDROLASE"/>
    <property type="match status" value="1"/>
</dbReference>
<dbReference type="Pfam" id="PF00795">
    <property type="entry name" value="CN_hydrolase"/>
    <property type="match status" value="1"/>
</dbReference>
<proteinExistence type="predicted"/>
<protein>
    <recommendedName>
        <fullName evidence="1">CN hydrolase domain-containing protein</fullName>
    </recommendedName>
</protein>
<feature type="domain" description="CN hydrolase" evidence="1">
    <location>
        <begin position="1"/>
        <end position="238"/>
    </location>
</feature>
<evidence type="ECO:0000259" key="1">
    <source>
        <dbReference type="PROSITE" id="PS50263"/>
    </source>
</evidence>
<dbReference type="InterPro" id="IPR003010">
    <property type="entry name" value="C-N_Hydrolase"/>
</dbReference>
<dbReference type="PANTHER" id="PTHR23088">
    <property type="entry name" value="NITRILASE-RELATED"/>
    <property type="match status" value="1"/>
</dbReference>
<comment type="caution">
    <text evidence="2">The sequence shown here is derived from an EMBL/GenBank/DDBJ whole genome shotgun (WGS) entry which is preliminary data.</text>
</comment>
<accession>A0ABX0PAX2</accession>
<sequence length="268" mass="29578">MRVALVSLDQRWQDKDANFERCSEFAHGAAAQGCELVIFPEMTLTAYSLDMTALAEPADRSESLRRFGELARAAGVNIVFGASLVVADTNKPMNTLCLARQDGAVDILYAKIHPFSFAGEDRALSAGTKLGVAEVAGLTLGCSICYDLRFPELYSVLARSCNAVVNIANWPVRRVAHWRALLVARAIENQYFVFGVNRVGEDGNQLAYEKSSMIVTPQGDVLEPIESQRELDIYDVDLASVAEYRRAFPTVADKRYGLYKTLYEGTEC</sequence>
<evidence type="ECO:0000313" key="3">
    <source>
        <dbReference type="Proteomes" id="UP000716322"/>
    </source>
</evidence>
<dbReference type="SUPFAM" id="SSF56317">
    <property type="entry name" value="Carbon-nitrogen hydrolase"/>
    <property type="match status" value="1"/>
</dbReference>
<gene>
    <name evidence="2" type="ORF">HAV22_08525</name>
</gene>
<evidence type="ECO:0000313" key="2">
    <source>
        <dbReference type="EMBL" id="NIA53698.1"/>
    </source>
</evidence>
<dbReference type="RefSeq" id="WP_166858486.1">
    <property type="nucleotide sequence ID" value="NZ_JAAQOM010000004.1"/>
</dbReference>
<organism evidence="2 3">
    <name type="scientific">Telluria antibiotica</name>
    <dbReference type="NCBI Taxonomy" id="2717319"/>
    <lineage>
        <taxon>Bacteria</taxon>
        <taxon>Pseudomonadati</taxon>
        <taxon>Pseudomonadota</taxon>
        <taxon>Betaproteobacteria</taxon>
        <taxon>Burkholderiales</taxon>
        <taxon>Oxalobacteraceae</taxon>
        <taxon>Telluria group</taxon>
        <taxon>Telluria</taxon>
    </lineage>
</organism>
<dbReference type="Proteomes" id="UP000716322">
    <property type="component" value="Unassembled WGS sequence"/>
</dbReference>
<reference evidence="2 3" key="1">
    <citation type="submission" date="2020-03" db="EMBL/GenBank/DDBJ databases">
        <title>Genome sequence of strain Massilia sp. TW-1.</title>
        <authorList>
            <person name="Chaudhary D.K."/>
        </authorList>
    </citation>
    <scope>NUCLEOTIDE SEQUENCE [LARGE SCALE GENOMIC DNA]</scope>
    <source>
        <strain evidence="2 3">TW-1</strain>
    </source>
</reference>
<dbReference type="Gene3D" id="3.60.110.10">
    <property type="entry name" value="Carbon-nitrogen hydrolase"/>
    <property type="match status" value="1"/>
</dbReference>
<keyword evidence="3" id="KW-1185">Reference proteome</keyword>